<reference evidence="1 2" key="1">
    <citation type="submission" date="2019-06" db="EMBL/GenBank/DDBJ databases">
        <title>A novel species of marine bacteria.</title>
        <authorList>
            <person name="Wang Y."/>
        </authorList>
    </citation>
    <scope>NUCLEOTIDE SEQUENCE [LARGE SCALE GENOMIC DNA]</scope>
    <source>
        <strain evidence="1 2">MA1-10</strain>
    </source>
</reference>
<name>A0A545SLG6_9RHOB</name>
<dbReference type="EMBL" id="VICH01000016">
    <property type="protein sequence ID" value="TQV65801.1"/>
    <property type="molecule type" value="Genomic_DNA"/>
</dbReference>
<dbReference type="AlphaFoldDB" id="A0A545SLG6"/>
<gene>
    <name evidence="1" type="ORF">FIL88_16010</name>
</gene>
<evidence type="ECO:0008006" key="3">
    <source>
        <dbReference type="Google" id="ProtNLM"/>
    </source>
</evidence>
<dbReference type="InterPro" id="IPR045584">
    <property type="entry name" value="Pilin-like"/>
</dbReference>
<evidence type="ECO:0000313" key="1">
    <source>
        <dbReference type="EMBL" id="TQV65801.1"/>
    </source>
</evidence>
<comment type="caution">
    <text evidence="1">The sequence shown here is derived from an EMBL/GenBank/DDBJ whole genome shotgun (WGS) entry which is preliminary data.</text>
</comment>
<sequence length="114" mass="11920">MNLFEVLIALAIMSAISAVVIAGSGGASPRLQMQEAVAALQSQAATSRHRAVKIGQTVVLAIEDADCNGDVSASKLHFFADGTARADALCLTISDAVMRLVLDPLTGRLKQVER</sequence>
<dbReference type="Proteomes" id="UP000315816">
    <property type="component" value="Unassembled WGS sequence"/>
</dbReference>
<dbReference type="RefSeq" id="WP_142854881.1">
    <property type="nucleotide sequence ID" value="NZ_FXWW01000010.1"/>
</dbReference>
<keyword evidence="2" id="KW-1185">Reference proteome</keyword>
<protein>
    <recommendedName>
        <fullName evidence="3">Type II secretion system protein</fullName>
    </recommendedName>
</protein>
<dbReference type="OrthoDB" id="7867191at2"/>
<organism evidence="1 2">
    <name type="scientific">Aliiroseovarius halocynthiae</name>
    <dbReference type="NCBI Taxonomy" id="985055"/>
    <lineage>
        <taxon>Bacteria</taxon>
        <taxon>Pseudomonadati</taxon>
        <taxon>Pseudomonadota</taxon>
        <taxon>Alphaproteobacteria</taxon>
        <taxon>Rhodobacterales</taxon>
        <taxon>Paracoccaceae</taxon>
        <taxon>Aliiroseovarius</taxon>
    </lineage>
</organism>
<accession>A0A545SLG6</accession>
<evidence type="ECO:0000313" key="2">
    <source>
        <dbReference type="Proteomes" id="UP000315816"/>
    </source>
</evidence>
<proteinExistence type="predicted"/>
<dbReference type="SUPFAM" id="SSF54523">
    <property type="entry name" value="Pili subunits"/>
    <property type="match status" value="1"/>
</dbReference>